<keyword evidence="2 4" id="KW-0479">Metal-binding</keyword>
<dbReference type="Gene3D" id="3.30.365.10">
    <property type="entry name" value="Aldehyde oxidase/xanthine dehydrogenase, molybdopterin binding domain"/>
    <property type="match status" value="2"/>
</dbReference>
<feature type="domain" description="Cytochrome c" evidence="6">
    <location>
        <begin position="638"/>
        <end position="741"/>
    </location>
</feature>
<reference evidence="7 8" key="1">
    <citation type="submission" date="2020-04" db="EMBL/GenBank/DDBJ databases">
        <authorList>
            <person name="De Canck E."/>
        </authorList>
    </citation>
    <scope>NUCLEOTIDE SEQUENCE [LARGE SCALE GENOMIC DNA]</scope>
    <source>
        <strain evidence="7 8">LMG 3441</strain>
    </source>
</reference>
<evidence type="ECO:0000313" key="8">
    <source>
        <dbReference type="Proteomes" id="UP000494269"/>
    </source>
</evidence>
<feature type="domain" description="Cytochrome c" evidence="6">
    <location>
        <begin position="783"/>
        <end position="891"/>
    </location>
</feature>
<organism evidence="7 8">
    <name type="scientific">Achromobacter kerstersii</name>
    <dbReference type="NCBI Taxonomy" id="1353890"/>
    <lineage>
        <taxon>Bacteria</taxon>
        <taxon>Pseudomonadati</taxon>
        <taxon>Pseudomonadota</taxon>
        <taxon>Betaproteobacteria</taxon>
        <taxon>Burkholderiales</taxon>
        <taxon>Alcaligenaceae</taxon>
        <taxon>Achromobacter</taxon>
    </lineage>
</organism>
<evidence type="ECO:0000256" key="4">
    <source>
        <dbReference type="PROSITE-ProRule" id="PRU00433"/>
    </source>
</evidence>
<keyword evidence="1 4" id="KW-0349">Heme</keyword>
<accession>A0A6S7AGM2</accession>
<dbReference type="InterPro" id="IPR051459">
    <property type="entry name" value="Cytochrome_c-type_DH"/>
</dbReference>
<keyword evidence="3 4" id="KW-0408">Iron</keyword>
<dbReference type="EMBL" id="CADIJQ010000008">
    <property type="protein sequence ID" value="CAB3729130.1"/>
    <property type="molecule type" value="Genomic_DNA"/>
</dbReference>
<feature type="region of interest" description="Disordered" evidence="5">
    <location>
        <begin position="912"/>
        <end position="936"/>
    </location>
</feature>
<feature type="region of interest" description="Disordered" evidence="5">
    <location>
        <begin position="505"/>
        <end position="537"/>
    </location>
</feature>
<evidence type="ECO:0000256" key="1">
    <source>
        <dbReference type="ARBA" id="ARBA00022617"/>
    </source>
</evidence>
<dbReference type="PROSITE" id="PS51007">
    <property type="entry name" value="CYTC"/>
    <property type="match status" value="3"/>
</dbReference>
<dbReference type="Proteomes" id="UP000494269">
    <property type="component" value="Unassembled WGS sequence"/>
</dbReference>
<evidence type="ECO:0000256" key="3">
    <source>
        <dbReference type="ARBA" id="ARBA00023004"/>
    </source>
</evidence>
<keyword evidence="8" id="KW-1185">Reference proteome</keyword>
<keyword evidence="7" id="KW-0560">Oxidoreductase</keyword>
<evidence type="ECO:0000256" key="5">
    <source>
        <dbReference type="SAM" id="MobiDB-lite"/>
    </source>
</evidence>
<dbReference type="Gene3D" id="1.10.760.10">
    <property type="entry name" value="Cytochrome c-like domain"/>
    <property type="match status" value="3"/>
</dbReference>
<dbReference type="InterPro" id="IPR009056">
    <property type="entry name" value="Cyt_c-like_dom"/>
</dbReference>
<evidence type="ECO:0000313" key="7">
    <source>
        <dbReference type="EMBL" id="CAB3729130.1"/>
    </source>
</evidence>
<dbReference type="GO" id="GO:0020037">
    <property type="term" value="F:heme binding"/>
    <property type="evidence" value="ECO:0007669"/>
    <property type="project" value="InterPro"/>
</dbReference>
<dbReference type="InterPro" id="IPR036909">
    <property type="entry name" value="Cyt_c-like_dom_sf"/>
</dbReference>
<feature type="compositionally biased region" description="Low complexity" evidence="5">
    <location>
        <begin position="912"/>
        <end position="926"/>
    </location>
</feature>
<sequence length="1063" mass="110957">MSAIPFDAPSRAASLPAALPDDLLHGLALRPPEVLWDGARYRGSVLQRVQLAEVRAQAGVVAAVQRTHFAGVVAVTPLYARQAAAALAPVWQRLTPDASSPASEDDADALQYALRPSQSEPPVGARVVAWSLNGHTRVWLPACAAATLALIRRELAVLLQQQDAAITVTAEGDGARAIATDALHPLDLLDAAADAALLSQAVGRPVCVPCQSGAADELVLRVSKANGSLAADVGSHLGSHLGSDMGSDMSSAVGTDVAADLAPDVASDLASDLASDRAAISPSAHSADALNHVFASDAPWAVRPSLARMLSQPGQAGASAQPTARSDAPIAFGKRAAVPLHASVDALNAAQVFAQESLWHEQALALNEDPVQWRLRHLPEGRARNLARQVVEQAGLPAADAPPARAGVLRGTGFATAQVQCTDESGAARTVWSAWVAEVTVQPQTGHVDVTRVVAGHDSQHLHPAHPAHAAHRAPVRAEIESQSPWLLENARRLLAAPPAFDDWSSPALQGADDSSGALSRYETAHELSRREPAGDVVTQGQLDVDGVVTLPAAAAIANAIHNATGVRLRQAPFEAESLRVALAGRRPARTALSRARMWLAAGAAGLAGLAGLAVTLWPMKPALPLTAGPDVSLYSMRAIERGRLVAAAGDCMVCHTAPGGKTNAGGLALDTPFGTIYTTNITPDNDTGIGRWSYTAFERAMRQGVHQDGRQLYPAFPYTAYAKLSDADMQALYGYLMSQPAVKSEPPKTQLAFPFNMRPLLAGWNALFHDATPFTPDPSRSAQWLRGAYLVEGAGHCAACHSPRNQFGAEKTGVHYLAGGEAEGWTAPALNQLASGPRAWGSDELFQYLRTGYSTRHGVAAGPMAPVIHGLAELPDSDVRAITTYLLDLPKGAGAAAPAAVGDLTASADMPAAPSPDAAATGPSPYAVTPAPSPITATPAPAPTIHALQGRRANGERIYQNACAACHDAGSGPTLFGARPLLSANTNVHAATPDNLIQVILNGIQEPADDALGYMPGFKDSLNDQQVADLVGYLRERHAPQAPPWPDPTATIKRLREHAALH</sequence>
<name>A0A6S7AGM2_9BURK</name>
<dbReference type="GO" id="GO:0046872">
    <property type="term" value="F:metal ion binding"/>
    <property type="evidence" value="ECO:0007669"/>
    <property type="project" value="UniProtKB-KW"/>
</dbReference>
<gene>
    <name evidence="7" type="primary">nicB_1</name>
    <name evidence="7" type="ORF">LMG3441_04523</name>
</gene>
<dbReference type="Pfam" id="PF00034">
    <property type="entry name" value="Cytochrom_C"/>
    <property type="match status" value="2"/>
</dbReference>
<evidence type="ECO:0000256" key="2">
    <source>
        <dbReference type="ARBA" id="ARBA00022723"/>
    </source>
</evidence>
<dbReference type="EC" id="1.17.2.1" evidence="7"/>
<dbReference type="PANTHER" id="PTHR35008">
    <property type="entry name" value="BLL4482 PROTEIN-RELATED"/>
    <property type="match status" value="1"/>
</dbReference>
<evidence type="ECO:0000259" key="6">
    <source>
        <dbReference type="PROSITE" id="PS51007"/>
    </source>
</evidence>
<proteinExistence type="predicted"/>
<protein>
    <submittedName>
        <fullName evidence="7">Nicotinate dehydrogenase subunit B</fullName>
        <ecNumber evidence="7">1.17.2.1</ecNumber>
    </submittedName>
</protein>
<dbReference type="AlphaFoldDB" id="A0A6S7AGM2"/>
<dbReference type="SUPFAM" id="SSF56003">
    <property type="entry name" value="Molybdenum cofactor-binding domain"/>
    <property type="match status" value="2"/>
</dbReference>
<feature type="domain" description="Cytochrome c" evidence="6">
    <location>
        <begin position="951"/>
        <end position="1039"/>
    </location>
</feature>
<dbReference type="SUPFAM" id="SSF46626">
    <property type="entry name" value="Cytochrome c"/>
    <property type="match status" value="3"/>
</dbReference>
<dbReference type="Pfam" id="PF13442">
    <property type="entry name" value="Cytochrome_CBB3"/>
    <property type="match status" value="1"/>
</dbReference>
<dbReference type="PANTHER" id="PTHR35008:SF8">
    <property type="entry name" value="ALCOHOL DEHYDROGENASE CYTOCHROME C SUBUNIT"/>
    <property type="match status" value="1"/>
</dbReference>
<dbReference type="InterPro" id="IPR037165">
    <property type="entry name" value="AldOxase/xan_DH_Mopterin-bd_sf"/>
</dbReference>
<dbReference type="GO" id="GO:0016491">
    <property type="term" value="F:oxidoreductase activity"/>
    <property type="evidence" value="ECO:0007669"/>
    <property type="project" value="UniProtKB-KW"/>
</dbReference>
<feature type="compositionally biased region" description="Basic and acidic residues" evidence="5">
    <location>
        <begin position="523"/>
        <end position="534"/>
    </location>
</feature>
<dbReference type="RefSeq" id="WP_175171016.1">
    <property type="nucleotide sequence ID" value="NZ_CADIJQ010000008.1"/>
</dbReference>
<dbReference type="GO" id="GO:0009055">
    <property type="term" value="F:electron transfer activity"/>
    <property type="evidence" value="ECO:0007669"/>
    <property type="project" value="InterPro"/>
</dbReference>